<dbReference type="AlphaFoldDB" id="A0A3D9DSD9"/>
<name>A0A3D9DSD9_9GAMM</name>
<evidence type="ECO:0000256" key="1">
    <source>
        <dbReference type="SAM" id="Phobius"/>
    </source>
</evidence>
<evidence type="ECO:0000313" key="3">
    <source>
        <dbReference type="Proteomes" id="UP000256334"/>
    </source>
</evidence>
<reference evidence="2 3" key="1">
    <citation type="submission" date="2018-07" db="EMBL/GenBank/DDBJ databases">
        <title>Genomic Encyclopedia of Type Strains, Phase IV (KMG-IV): sequencing the most valuable type-strain genomes for metagenomic binning, comparative biology and taxonomic classification.</title>
        <authorList>
            <person name="Goeker M."/>
        </authorList>
    </citation>
    <scope>NUCLEOTIDE SEQUENCE [LARGE SCALE GENOMIC DNA]</scope>
    <source>
        <strain evidence="2 3">DSM 14324</strain>
    </source>
</reference>
<evidence type="ECO:0000313" key="2">
    <source>
        <dbReference type="EMBL" id="REC93319.1"/>
    </source>
</evidence>
<sequence length="163" mass="18506">MGRKLDSLTDGLIREISEDIFELNKEVVNARESVEGYHKATLQSIEYAQKEFTNFLVKSVDDLDEHIAQRKKQSDEDIRQAFSDNCNVAVKEFSEKITAVSQKAENRVLSLAESLDEIETRCKTIESYAGNNKMPKWAKILFATMTILTLVSICTAFLVGMYL</sequence>
<dbReference type="RefSeq" id="WP_147301573.1">
    <property type="nucleotide sequence ID" value="NZ_QRDJ01000013.1"/>
</dbReference>
<dbReference type="Proteomes" id="UP000256334">
    <property type="component" value="Unassembled WGS sequence"/>
</dbReference>
<proteinExistence type="predicted"/>
<keyword evidence="1" id="KW-1133">Transmembrane helix</keyword>
<keyword evidence="3" id="KW-1185">Reference proteome</keyword>
<feature type="transmembrane region" description="Helical" evidence="1">
    <location>
        <begin position="140"/>
        <end position="162"/>
    </location>
</feature>
<keyword evidence="1" id="KW-0812">Transmembrane</keyword>
<comment type="caution">
    <text evidence="2">The sequence shown here is derived from an EMBL/GenBank/DDBJ whole genome shotgun (WGS) entry which is preliminary data.</text>
</comment>
<organism evidence="2 3">
    <name type="scientific">Kushneria indalinina DSM 14324</name>
    <dbReference type="NCBI Taxonomy" id="1122140"/>
    <lineage>
        <taxon>Bacteria</taxon>
        <taxon>Pseudomonadati</taxon>
        <taxon>Pseudomonadota</taxon>
        <taxon>Gammaproteobacteria</taxon>
        <taxon>Oceanospirillales</taxon>
        <taxon>Halomonadaceae</taxon>
        <taxon>Kushneria</taxon>
    </lineage>
</organism>
<accession>A0A3D9DSD9</accession>
<keyword evidence="1" id="KW-0472">Membrane</keyword>
<dbReference type="EMBL" id="QRDJ01000013">
    <property type="protein sequence ID" value="REC93319.1"/>
    <property type="molecule type" value="Genomic_DNA"/>
</dbReference>
<protein>
    <submittedName>
        <fullName evidence="2">Uncharacterized protein</fullName>
    </submittedName>
</protein>
<gene>
    <name evidence="2" type="ORF">C8D72_3477</name>
</gene>